<name>A0ABW4ZTF0_9BACL</name>
<accession>A0ABW4ZTF0</accession>
<dbReference type="InterPro" id="IPR046433">
    <property type="entry name" value="ActCoA_hydro"/>
</dbReference>
<dbReference type="Gene3D" id="3.40.1080.10">
    <property type="entry name" value="Glutaconate Coenzyme A-transferase"/>
    <property type="match status" value="1"/>
</dbReference>
<evidence type="ECO:0000256" key="1">
    <source>
        <dbReference type="ARBA" id="ARBA00009632"/>
    </source>
</evidence>
<dbReference type="Gene3D" id="3.30.750.70">
    <property type="entry name" value="4-hydroxybutyrate coenzyme like domains"/>
    <property type="match status" value="1"/>
</dbReference>
<organism evidence="5 6">
    <name type="scientific">Tumebacillus lipolyticus</name>
    <dbReference type="NCBI Taxonomy" id="1280370"/>
    <lineage>
        <taxon>Bacteria</taxon>
        <taxon>Bacillati</taxon>
        <taxon>Bacillota</taxon>
        <taxon>Bacilli</taxon>
        <taxon>Bacillales</taxon>
        <taxon>Alicyclobacillaceae</taxon>
        <taxon>Tumebacillus</taxon>
    </lineage>
</organism>
<protein>
    <submittedName>
        <fullName evidence="5">Acetyl-CoA hydrolase/transferase family protein</fullName>
    </submittedName>
</protein>
<evidence type="ECO:0000256" key="2">
    <source>
        <dbReference type="ARBA" id="ARBA00022679"/>
    </source>
</evidence>
<dbReference type="Pfam" id="PF02550">
    <property type="entry name" value="AcetylCoA_hydro"/>
    <property type="match status" value="1"/>
</dbReference>
<dbReference type="InterPro" id="IPR037171">
    <property type="entry name" value="NagB/RpiA_transferase-like"/>
</dbReference>
<evidence type="ECO:0000313" key="6">
    <source>
        <dbReference type="Proteomes" id="UP001597343"/>
    </source>
</evidence>
<evidence type="ECO:0000259" key="4">
    <source>
        <dbReference type="Pfam" id="PF13336"/>
    </source>
</evidence>
<dbReference type="GO" id="GO:0016787">
    <property type="term" value="F:hydrolase activity"/>
    <property type="evidence" value="ECO:0007669"/>
    <property type="project" value="UniProtKB-KW"/>
</dbReference>
<proteinExistence type="inferred from homology"/>
<dbReference type="RefSeq" id="WP_386044317.1">
    <property type="nucleotide sequence ID" value="NZ_JBHUIO010000002.1"/>
</dbReference>
<gene>
    <name evidence="5" type="ORF">ACFSOY_04460</name>
</gene>
<dbReference type="EMBL" id="JBHUIO010000002">
    <property type="protein sequence ID" value="MFD2169272.1"/>
    <property type="molecule type" value="Genomic_DNA"/>
</dbReference>
<dbReference type="InterPro" id="IPR038460">
    <property type="entry name" value="AcetylCoA_hyd_C_sf"/>
</dbReference>
<comment type="similarity">
    <text evidence="1">Belongs to the acetyl-CoA hydrolase/transferase family.</text>
</comment>
<keyword evidence="2" id="KW-0808">Transferase</keyword>
<dbReference type="PANTHER" id="PTHR21432:SF20">
    <property type="entry name" value="ACETYL-COA HYDROLASE"/>
    <property type="match status" value="1"/>
</dbReference>
<reference evidence="6" key="1">
    <citation type="journal article" date="2019" name="Int. J. Syst. Evol. Microbiol.">
        <title>The Global Catalogue of Microorganisms (GCM) 10K type strain sequencing project: providing services to taxonomists for standard genome sequencing and annotation.</title>
        <authorList>
            <consortium name="The Broad Institute Genomics Platform"/>
            <consortium name="The Broad Institute Genome Sequencing Center for Infectious Disease"/>
            <person name="Wu L."/>
            <person name="Ma J."/>
        </authorList>
    </citation>
    <scope>NUCLEOTIDE SEQUENCE [LARGE SCALE GENOMIC DNA]</scope>
    <source>
        <strain evidence="6">CGMCC 1.13574</strain>
    </source>
</reference>
<keyword evidence="5" id="KW-0378">Hydrolase</keyword>
<dbReference type="PANTHER" id="PTHR21432">
    <property type="entry name" value="ACETYL-COA HYDROLASE-RELATED"/>
    <property type="match status" value="1"/>
</dbReference>
<comment type="caution">
    <text evidence="5">The sequence shown here is derived from an EMBL/GenBank/DDBJ whole genome shotgun (WGS) entry which is preliminary data.</text>
</comment>
<feature type="domain" description="Acetyl-CoA hydrolase/transferase N-terminal" evidence="3">
    <location>
        <begin position="74"/>
        <end position="175"/>
    </location>
</feature>
<dbReference type="InterPro" id="IPR026888">
    <property type="entry name" value="AcetylCoA_hyd_C"/>
</dbReference>
<dbReference type="Gene3D" id="3.40.1080.20">
    <property type="entry name" value="Acetyl-CoA hydrolase/transferase C-terminal domain"/>
    <property type="match status" value="1"/>
</dbReference>
<keyword evidence="6" id="KW-1185">Reference proteome</keyword>
<dbReference type="InterPro" id="IPR003702">
    <property type="entry name" value="ActCoA_hydro_N"/>
</dbReference>
<feature type="domain" description="Acetyl-CoA hydrolase/transferase C-terminal" evidence="4">
    <location>
        <begin position="267"/>
        <end position="419"/>
    </location>
</feature>
<sequence>MNLHNEYQSKLRTAEAAIELIEPGDDIIAPIAAGEPPLLLKTLPQNTRLRGNRLYQMLSPNPALEIERERVQIVSMFLGASDRPGFRRGEIDLLPNHFSDVPALLEQITSNRALIIAVSPMDENGNFSLGTNCDYISSLLDKSKLILLEVNENMPRTCGDNSIHLSQATAVVEHHVELPLLAEPVISADDEKIGRQIAEIIRDGDNLQIGFGAIPSAVMSFLQGHKNLGIFTEMLPDAVVDLYKAGIITNSNKTLHPGKMTTTFALGSRKLYDFLHENQDVLFLPVTWTNDIRIIAQIEQLVSINATVEVDFLGQCNSETIGGNYYSSTGGQSDFAKGARLAKDGRGIICLHSTAKGGTISKIVPTLPPGAVASTSKNDVDMIVTEFGVASLKGKTIRERTCALIDIAHPKFREVLEFQARKMGYLV</sequence>
<evidence type="ECO:0000259" key="3">
    <source>
        <dbReference type="Pfam" id="PF02550"/>
    </source>
</evidence>
<evidence type="ECO:0000313" key="5">
    <source>
        <dbReference type="EMBL" id="MFD2169272.1"/>
    </source>
</evidence>
<dbReference type="Proteomes" id="UP001597343">
    <property type="component" value="Unassembled WGS sequence"/>
</dbReference>
<dbReference type="SUPFAM" id="SSF100950">
    <property type="entry name" value="NagB/RpiA/CoA transferase-like"/>
    <property type="match status" value="2"/>
</dbReference>
<dbReference type="Pfam" id="PF13336">
    <property type="entry name" value="AcetylCoA_hyd_C"/>
    <property type="match status" value="1"/>
</dbReference>